<organism evidence="2 3">
    <name type="scientific">Aminobacter aganoensis</name>
    <dbReference type="NCBI Taxonomy" id="83264"/>
    <lineage>
        <taxon>Bacteria</taxon>
        <taxon>Pseudomonadati</taxon>
        <taxon>Pseudomonadota</taxon>
        <taxon>Alphaproteobacteria</taxon>
        <taxon>Hyphomicrobiales</taxon>
        <taxon>Phyllobacteriaceae</taxon>
        <taxon>Aminobacter</taxon>
    </lineage>
</organism>
<evidence type="ECO:0000313" key="3">
    <source>
        <dbReference type="Proteomes" id="UP000536262"/>
    </source>
</evidence>
<feature type="transmembrane region" description="Helical" evidence="1">
    <location>
        <begin position="6"/>
        <end position="24"/>
    </location>
</feature>
<comment type="caution">
    <text evidence="2">The sequence shown here is derived from an EMBL/GenBank/DDBJ whole genome shotgun (WGS) entry which is preliminary data.</text>
</comment>
<feature type="transmembrane region" description="Helical" evidence="1">
    <location>
        <begin position="31"/>
        <end position="49"/>
    </location>
</feature>
<proteinExistence type="predicted"/>
<accession>A0A7X0F852</accession>
<protein>
    <submittedName>
        <fullName evidence="2">Uncharacterized protein</fullName>
    </submittedName>
</protein>
<dbReference type="RefSeq" id="WP_156381067.1">
    <property type="nucleotide sequence ID" value="NZ_BAABEG010000001.1"/>
</dbReference>
<keyword evidence="1" id="KW-1133">Transmembrane helix</keyword>
<dbReference type="AlphaFoldDB" id="A0A7X0F852"/>
<keyword evidence="3" id="KW-1185">Reference proteome</keyword>
<name>A0A7X0F852_9HYPH</name>
<keyword evidence="1" id="KW-0812">Transmembrane</keyword>
<evidence type="ECO:0000313" key="2">
    <source>
        <dbReference type="EMBL" id="MBB6354790.1"/>
    </source>
</evidence>
<evidence type="ECO:0000256" key="1">
    <source>
        <dbReference type="SAM" id="Phobius"/>
    </source>
</evidence>
<keyword evidence="1" id="KW-0472">Membrane</keyword>
<sequence>MSNAQFGLSVATPIIVGFALLLYRMGVLQRTGAASAVLASIAIAAVLFFNQ</sequence>
<dbReference type="EMBL" id="JACHOU010000005">
    <property type="protein sequence ID" value="MBB6354790.1"/>
    <property type="molecule type" value="Genomic_DNA"/>
</dbReference>
<gene>
    <name evidence="2" type="ORF">GGR00_002586</name>
</gene>
<reference evidence="2 3" key="1">
    <citation type="submission" date="2020-08" db="EMBL/GenBank/DDBJ databases">
        <title>Genomic Encyclopedia of Type Strains, Phase IV (KMG-IV): sequencing the most valuable type-strain genomes for metagenomic binning, comparative biology and taxonomic classification.</title>
        <authorList>
            <person name="Goeker M."/>
        </authorList>
    </citation>
    <scope>NUCLEOTIDE SEQUENCE [LARGE SCALE GENOMIC DNA]</scope>
    <source>
        <strain evidence="2 3">DSM 7051</strain>
    </source>
</reference>
<dbReference type="Proteomes" id="UP000536262">
    <property type="component" value="Unassembled WGS sequence"/>
</dbReference>